<dbReference type="InterPro" id="IPR004147">
    <property type="entry name" value="ABC1_dom"/>
</dbReference>
<feature type="domain" description="ABC1 atypical kinase-like" evidence="2">
    <location>
        <begin position="110"/>
        <end position="359"/>
    </location>
</feature>
<keyword evidence="4" id="KW-1185">Reference proteome</keyword>
<dbReference type="RefSeq" id="XP_002185323.1">
    <property type="nucleotide sequence ID" value="XM_002185287.1"/>
</dbReference>
<reference evidence="3 4" key="1">
    <citation type="journal article" date="2008" name="Nature">
        <title>The Phaeodactylum genome reveals the evolutionary history of diatom genomes.</title>
        <authorList>
            <person name="Bowler C."/>
            <person name="Allen A.E."/>
            <person name="Badger J.H."/>
            <person name="Grimwood J."/>
            <person name="Jabbari K."/>
            <person name="Kuo A."/>
            <person name="Maheswari U."/>
            <person name="Martens C."/>
            <person name="Maumus F."/>
            <person name="Otillar R.P."/>
            <person name="Rayko E."/>
            <person name="Salamov A."/>
            <person name="Vandepoele K."/>
            <person name="Beszteri B."/>
            <person name="Gruber A."/>
            <person name="Heijde M."/>
            <person name="Katinka M."/>
            <person name="Mock T."/>
            <person name="Valentin K."/>
            <person name="Verret F."/>
            <person name="Berges J.A."/>
            <person name="Brownlee C."/>
            <person name="Cadoret J.P."/>
            <person name="Chiovitti A."/>
            <person name="Choi C.J."/>
            <person name="Coesel S."/>
            <person name="De Martino A."/>
            <person name="Detter J.C."/>
            <person name="Durkin C."/>
            <person name="Falciatore A."/>
            <person name="Fournet J."/>
            <person name="Haruta M."/>
            <person name="Huysman M.J."/>
            <person name="Jenkins B.D."/>
            <person name="Jiroutova K."/>
            <person name="Jorgensen R.E."/>
            <person name="Joubert Y."/>
            <person name="Kaplan A."/>
            <person name="Kroger N."/>
            <person name="Kroth P.G."/>
            <person name="La Roche J."/>
            <person name="Lindquist E."/>
            <person name="Lommer M."/>
            <person name="Martin-Jezequel V."/>
            <person name="Lopez P.J."/>
            <person name="Lucas S."/>
            <person name="Mangogna M."/>
            <person name="McGinnis K."/>
            <person name="Medlin L.K."/>
            <person name="Montsant A."/>
            <person name="Oudot-Le Secq M.P."/>
            <person name="Napoli C."/>
            <person name="Obornik M."/>
            <person name="Parker M.S."/>
            <person name="Petit J.L."/>
            <person name="Porcel B.M."/>
            <person name="Poulsen N."/>
            <person name="Robison M."/>
            <person name="Rychlewski L."/>
            <person name="Rynearson T.A."/>
            <person name="Schmutz J."/>
            <person name="Shapiro H."/>
            <person name="Siaut M."/>
            <person name="Stanley M."/>
            <person name="Sussman M.R."/>
            <person name="Taylor A.R."/>
            <person name="Vardi A."/>
            <person name="von Dassow P."/>
            <person name="Vyverman W."/>
            <person name="Willis A."/>
            <person name="Wyrwicz L.S."/>
            <person name="Rokhsar D.S."/>
            <person name="Weissenbach J."/>
            <person name="Armbrust E.V."/>
            <person name="Green B.R."/>
            <person name="Van de Peer Y."/>
            <person name="Grigoriev I.V."/>
        </authorList>
    </citation>
    <scope>NUCLEOTIDE SEQUENCE [LARGE SCALE GENOMIC DNA]</scope>
    <source>
        <strain evidence="3 4">CCAP 1055/1</strain>
    </source>
</reference>
<accession>B7GDV8</accession>
<gene>
    <name evidence="3" type="ORF">PHATRDRAFT_16827</name>
</gene>
<dbReference type="OrthoDB" id="427480at2759"/>
<dbReference type="Proteomes" id="UP000000759">
    <property type="component" value="Chromosome 29"/>
</dbReference>
<evidence type="ECO:0000313" key="4">
    <source>
        <dbReference type="Proteomes" id="UP000000759"/>
    </source>
</evidence>
<organism evidence="3 4">
    <name type="scientific">Phaeodactylum tricornutum (strain CCAP 1055/1)</name>
    <dbReference type="NCBI Taxonomy" id="556484"/>
    <lineage>
        <taxon>Eukaryota</taxon>
        <taxon>Sar</taxon>
        <taxon>Stramenopiles</taxon>
        <taxon>Ochrophyta</taxon>
        <taxon>Bacillariophyta</taxon>
        <taxon>Bacillariophyceae</taxon>
        <taxon>Bacillariophycidae</taxon>
        <taxon>Naviculales</taxon>
        <taxon>Phaeodactylaceae</taxon>
        <taxon>Phaeodactylum</taxon>
    </lineage>
</organism>
<dbReference type="EMBL" id="CM000631">
    <property type="protein sequence ID" value="EEC43192.1"/>
    <property type="molecule type" value="Genomic_DNA"/>
</dbReference>
<name>B7GDV8_PHATC</name>
<sequence>MDRNITNAIDEEGLPLIYDKDLIEAYWTKERGALNKRWAYFVGKAVPFLTKLTTLFIRDGKIAESEIPALSRQARMDLQDLGPTFIKAGQMMSVRPDVLPQATLDELTTLQDSVVPFDTVTAVAQIERELGGPLGSFFTSISEEPVAAASLAQVYLATLADGSNTRVAIKVQRPDVLSTVSKDLYVLRRAAEVFQGLIERFAPQQKTNYVALLNEWAIGFYTELDFQNEAANQRRLRDMLIEKNITDVTVPLVYDELCTRRLLVSEWMDGRKLSDTSPEQIAEVTPAAQEAFLTQLFDVGFFHADPHPGNLLLLDEPTKGGAKLALIDCGLMASIDPVDRDNMISAVIHLANKDYAALVDDFIKLQILPADSNRAAIVPLMDKALSPYVKGGGAKNQVGGFQAMTQDALTVLNDIPFSVPPYFAILGRAIVTLEGVALTGNSDYGIIMESYPFIARKLLREGRPEIQKALQEVLY</sequence>
<dbReference type="PANTHER" id="PTHR10566">
    <property type="entry name" value="CHAPERONE-ACTIVITY OF BC1 COMPLEX CABC1 -RELATED"/>
    <property type="match status" value="1"/>
</dbReference>
<comment type="similarity">
    <text evidence="1">Belongs to the protein kinase superfamily. ADCK protein kinase family.</text>
</comment>
<dbReference type="InParanoid" id="B7GDV8"/>
<evidence type="ECO:0000259" key="2">
    <source>
        <dbReference type="Pfam" id="PF03109"/>
    </source>
</evidence>
<dbReference type="PANTHER" id="PTHR10566:SF121">
    <property type="entry name" value="PROTEIN KINASE DOMAIN-CONTAINING PROTEIN"/>
    <property type="match status" value="1"/>
</dbReference>
<dbReference type="eggNOG" id="KOG1235">
    <property type="taxonomic scope" value="Eukaryota"/>
</dbReference>
<dbReference type="KEGG" id="pti:PHATRDRAFT_16827"/>
<dbReference type="Pfam" id="PF03109">
    <property type="entry name" value="ABC1"/>
    <property type="match status" value="1"/>
</dbReference>
<proteinExistence type="inferred from homology"/>
<dbReference type="AlphaFoldDB" id="B7GDV8"/>
<dbReference type="InterPro" id="IPR050154">
    <property type="entry name" value="UbiB_kinase"/>
</dbReference>
<dbReference type="HOGENOM" id="CLU_341146_0_0_1"/>
<reference evidence="4" key="2">
    <citation type="submission" date="2008-08" db="EMBL/GenBank/DDBJ databases">
        <authorList>
            <consortium name="Diatom Consortium"/>
            <person name="Grigoriev I."/>
            <person name="Grimwood J."/>
            <person name="Kuo A."/>
            <person name="Otillar R.P."/>
            <person name="Salamov A."/>
            <person name="Detter J.C."/>
            <person name="Lindquist E."/>
            <person name="Shapiro H."/>
            <person name="Lucas S."/>
            <person name="Glavina del Rio T."/>
            <person name="Pitluck S."/>
            <person name="Rokhsar D."/>
            <person name="Bowler C."/>
        </authorList>
    </citation>
    <scope>GENOME REANNOTATION</scope>
    <source>
        <strain evidence="4">CCAP 1055/1</strain>
    </source>
</reference>
<dbReference type="CDD" id="cd05121">
    <property type="entry name" value="ABC1_ADCK3-like"/>
    <property type="match status" value="1"/>
</dbReference>
<evidence type="ECO:0000256" key="1">
    <source>
        <dbReference type="ARBA" id="ARBA00009670"/>
    </source>
</evidence>
<protein>
    <recommendedName>
        <fullName evidence="2">ABC1 atypical kinase-like domain-containing protein</fullName>
    </recommendedName>
</protein>
<feature type="non-terminal residue" evidence="3">
    <location>
        <position position="475"/>
    </location>
</feature>
<dbReference type="GeneID" id="7199185"/>
<evidence type="ECO:0000313" key="3">
    <source>
        <dbReference type="EMBL" id="EEC43192.1"/>
    </source>
</evidence>
<dbReference type="SUPFAM" id="SSF56112">
    <property type="entry name" value="Protein kinase-like (PK-like)"/>
    <property type="match status" value="1"/>
</dbReference>
<dbReference type="InterPro" id="IPR011009">
    <property type="entry name" value="Kinase-like_dom_sf"/>
</dbReference>
<dbReference type="PaxDb" id="2850-Phatr16827"/>